<sequence length="414" mass="45158">MNTVPESADPQGSSSADVSRFQERSSAKLSGIGATTTPASEPDENAVVDRGIHILESKSVHWYSYLTTADFWLVLALGQVLALCITATNTFSQLLSNAGTSIPAFQTIFNYVLLAIIYTVIFLVREGPRAWGSTAWSHGWQYIIMSFLDVEGNYFTVLAYRYTNILSAQLINFWAIVVVVIVSFLFLKVRYRIFQIIGIVVCCGGMGILIASDQITGGSSTGPAMVKGDMFALVGATCYGLSNTFEEWLVSRAPMYHVLSFMGIFGVIINGVQAAIFDRSAFEGATWNSDVAGWLVGYTLCLCFFYSVVPLVLRMASAGFYNISLLTANFWGVIVGIHVFDYSIHFMYPIAFVCIIFGLSAYFITGSTLGESKKPWLGENQENGFAGLGTAKLKALNAARSAQAEAETGVRQNF</sequence>
<evidence type="ECO:0000256" key="1">
    <source>
        <dbReference type="ARBA" id="ARBA00004141"/>
    </source>
</evidence>
<dbReference type="RefSeq" id="XP_035321576.1">
    <property type="nucleotide sequence ID" value="XM_035469196.1"/>
</dbReference>
<evidence type="ECO:0000256" key="3">
    <source>
        <dbReference type="ARBA" id="ARBA00022448"/>
    </source>
</evidence>
<feature type="transmembrane region" description="Helical" evidence="8">
    <location>
        <begin position="165"/>
        <end position="186"/>
    </location>
</feature>
<dbReference type="PANTHER" id="PTHR14233:SF4">
    <property type="entry name" value="SOLUTE CARRIER FAMILY 35 MEMBER F2"/>
    <property type="match status" value="1"/>
</dbReference>
<keyword evidence="4 8" id="KW-0812">Transmembrane</keyword>
<dbReference type="Proteomes" id="UP000749293">
    <property type="component" value="Unassembled WGS sequence"/>
</dbReference>
<keyword evidence="6 8" id="KW-0472">Membrane</keyword>
<feature type="transmembrane region" description="Helical" evidence="8">
    <location>
        <begin position="320"/>
        <end position="340"/>
    </location>
</feature>
<reference evidence="9" key="1">
    <citation type="submission" date="2020-03" db="EMBL/GenBank/DDBJ databases">
        <title>Site-based positive gene gene selection in Geosmithia morbida across the United States reveals a broad range of putative effectors and factors for local host and environmental adapation.</title>
        <authorList>
            <person name="Onufrak A."/>
            <person name="Murdoch R.W."/>
            <person name="Gazis R."/>
            <person name="Huff M."/>
            <person name="Staton M."/>
            <person name="Klingeman W."/>
            <person name="Hadziabdic D."/>
        </authorList>
    </citation>
    <scope>NUCLEOTIDE SEQUENCE</scope>
    <source>
        <strain evidence="9">1262</strain>
    </source>
</reference>
<evidence type="ECO:0000256" key="6">
    <source>
        <dbReference type="ARBA" id="ARBA00023136"/>
    </source>
</evidence>
<accession>A0A9P4YXP2</accession>
<dbReference type="InterPro" id="IPR009262">
    <property type="entry name" value="SLC35_F1/F2/F6"/>
</dbReference>
<feature type="transmembrane region" description="Helical" evidence="8">
    <location>
        <begin position="291"/>
        <end position="313"/>
    </location>
</feature>
<keyword evidence="3" id="KW-0813">Transport</keyword>
<evidence type="ECO:0000256" key="2">
    <source>
        <dbReference type="ARBA" id="ARBA00007863"/>
    </source>
</evidence>
<proteinExistence type="inferred from homology"/>
<feature type="transmembrane region" description="Helical" evidence="8">
    <location>
        <begin position="224"/>
        <end position="242"/>
    </location>
</feature>
<dbReference type="Pfam" id="PF06027">
    <property type="entry name" value="SLC35F"/>
    <property type="match status" value="1"/>
</dbReference>
<evidence type="ECO:0000313" key="10">
    <source>
        <dbReference type="Proteomes" id="UP000749293"/>
    </source>
</evidence>
<feature type="transmembrane region" description="Helical" evidence="8">
    <location>
        <begin position="254"/>
        <end position="276"/>
    </location>
</feature>
<dbReference type="GeneID" id="55973454"/>
<evidence type="ECO:0000256" key="4">
    <source>
        <dbReference type="ARBA" id="ARBA00022692"/>
    </source>
</evidence>
<name>A0A9P4YXP2_9HYPO</name>
<dbReference type="GO" id="GO:0022857">
    <property type="term" value="F:transmembrane transporter activity"/>
    <property type="evidence" value="ECO:0007669"/>
    <property type="project" value="InterPro"/>
</dbReference>
<comment type="caution">
    <text evidence="9">The sequence shown here is derived from an EMBL/GenBank/DDBJ whole genome shotgun (WGS) entry which is preliminary data.</text>
</comment>
<evidence type="ECO:0000313" key="9">
    <source>
        <dbReference type="EMBL" id="KAF4122924.1"/>
    </source>
</evidence>
<comment type="similarity">
    <text evidence="2">Belongs to the SLC35F solute transporter family.</text>
</comment>
<dbReference type="AlphaFoldDB" id="A0A9P4YXP2"/>
<feature type="transmembrane region" description="Helical" evidence="8">
    <location>
        <begin position="193"/>
        <end position="212"/>
    </location>
</feature>
<protein>
    <submittedName>
        <fullName evidence="9">Solute carrier family 35, member F1/2</fullName>
    </submittedName>
</protein>
<comment type="subcellular location">
    <subcellularLocation>
        <location evidence="1">Membrane</location>
        <topology evidence="1">Multi-pass membrane protein</topology>
    </subcellularLocation>
</comment>
<dbReference type="OrthoDB" id="429955at2759"/>
<dbReference type="InterPro" id="IPR052221">
    <property type="entry name" value="SLC35F_Transporter"/>
</dbReference>
<dbReference type="GO" id="GO:0016020">
    <property type="term" value="C:membrane"/>
    <property type="evidence" value="ECO:0007669"/>
    <property type="project" value="UniProtKB-SubCell"/>
</dbReference>
<feature type="compositionally biased region" description="Polar residues" evidence="7">
    <location>
        <begin position="1"/>
        <end position="17"/>
    </location>
</feature>
<evidence type="ECO:0000256" key="7">
    <source>
        <dbReference type="SAM" id="MobiDB-lite"/>
    </source>
</evidence>
<gene>
    <name evidence="9" type="ORF">GMORB2_7231</name>
</gene>
<feature type="transmembrane region" description="Helical" evidence="8">
    <location>
        <begin position="104"/>
        <end position="124"/>
    </location>
</feature>
<dbReference type="EMBL" id="JAANYQ010000008">
    <property type="protein sequence ID" value="KAF4122924.1"/>
    <property type="molecule type" value="Genomic_DNA"/>
</dbReference>
<keyword evidence="5 8" id="KW-1133">Transmembrane helix</keyword>
<organism evidence="9 10">
    <name type="scientific">Geosmithia morbida</name>
    <dbReference type="NCBI Taxonomy" id="1094350"/>
    <lineage>
        <taxon>Eukaryota</taxon>
        <taxon>Fungi</taxon>
        <taxon>Dikarya</taxon>
        <taxon>Ascomycota</taxon>
        <taxon>Pezizomycotina</taxon>
        <taxon>Sordariomycetes</taxon>
        <taxon>Hypocreomycetidae</taxon>
        <taxon>Hypocreales</taxon>
        <taxon>Bionectriaceae</taxon>
        <taxon>Geosmithia</taxon>
    </lineage>
</organism>
<evidence type="ECO:0000256" key="8">
    <source>
        <dbReference type="SAM" id="Phobius"/>
    </source>
</evidence>
<evidence type="ECO:0000256" key="5">
    <source>
        <dbReference type="ARBA" id="ARBA00022989"/>
    </source>
</evidence>
<feature type="transmembrane region" description="Helical" evidence="8">
    <location>
        <begin position="71"/>
        <end position="92"/>
    </location>
</feature>
<dbReference type="PANTHER" id="PTHR14233">
    <property type="entry name" value="DUF914-RELATED"/>
    <property type="match status" value="1"/>
</dbReference>
<feature type="transmembrane region" description="Helical" evidence="8">
    <location>
        <begin position="346"/>
        <end position="364"/>
    </location>
</feature>
<keyword evidence="10" id="KW-1185">Reference proteome</keyword>
<dbReference type="SUPFAM" id="SSF103481">
    <property type="entry name" value="Multidrug resistance efflux transporter EmrE"/>
    <property type="match status" value="1"/>
</dbReference>
<dbReference type="InterPro" id="IPR037185">
    <property type="entry name" value="EmrE-like"/>
</dbReference>
<feature type="region of interest" description="Disordered" evidence="7">
    <location>
        <begin position="1"/>
        <end position="43"/>
    </location>
</feature>